<keyword evidence="2" id="KW-0472">Membrane</keyword>
<keyword evidence="6" id="KW-1185">Reference proteome</keyword>
<dbReference type="Gene3D" id="2.60.40.10">
    <property type="entry name" value="Immunoglobulins"/>
    <property type="match status" value="1"/>
</dbReference>
<dbReference type="PANTHER" id="PTHR20859">
    <property type="entry name" value="INTERFERON/INTERLEUKIN RECEPTOR"/>
    <property type="match status" value="1"/>
</dbReference>
<dbReference type="InterPro" id="IPR003961">
    <property type="entry name" value="FN3_dom"/>
</dbReference>
<feature type="signal peptide" evidence="3">
    <location>
        <begin position="1"/>
        <end position="20"/>
    </location>
</feature>
<protein>
    <recommendedName>
        <fullName evidence="4">Fibronectin type-III domain-containing protein</fullName>
    </recommendedName>
</protein>
<dbReference type="InterPro" id="IPR013783">
    <property type="entry name" value="Ig-like_fold"/>
</dbReference>
<evidence type="ECO:0000313" key="6">
    <source>
        <dbReference type="Proteomes" id="UP001152803"/>
    </source>
</evidence>
<gene>
    <name evidence="5" type="ORF">COCON_G00221560</name>
</gene>
<feature type="transmembrane region" description="Helical" evidence="2">
    <location>
        <begin position="249"/>
        <end position="270"/>
    </location>
</feature>
<organism evidence="5 6">
    <name type="scientific">Conger conger</name>
    <name type="common">Conger eel</name>
    <name type="synonym">Muraena conger</name>
    <dbReference type="NCBI Taxonomy" id="82655"/>
    <lineage>
        <taxon>Eukaryota</taxon>
        <taxon>Metazoa</taxon>
        <taxon>Chordata</taxon>
        <taxon>Craniata</taxon>
        <taxon>Vertebrata</taxon>
        <taxon>Euteleostomi</taxon>
        <taxon>Actinopterygii</taxon>
        <taxon>Neopterygii</taxon>
        <taxon>Teleostei</taxon>
        <taxon>Anguilliformes</taxon>
        <taxon>Congridae</taxon>
        <taxon>Conger</taxon>
    </lineage>
</organism>
<dbReference type="Pfam" id="PF01108">
    <property type="entry name" value="Tissue_fac"/>
    <property type="match status" value="1"/>
</dbReference>
<evidence type="ECO:0000259" key="4">
    <source>
        <dbReference type="Pfam" id="PF01108"/>
    </source>
</evidence>
<comment type="caution">
    <text evidence="5">The sequence shown here is derived from an EMBL/GenBank/DDBJ whole genome shotgun (WGS) entry which is preliminary data.</text>
</comment>
<feature type="domain" description="Fibronectin type-III" evidence="4">
    <location>
        <begin position="8"/>
        <end position="103"/>
    </location>
</feature>
<evidence type="ECO:0000313" key="5">
    <source>
        <dbReference type="EMBL" id="KAJ8250234.1"/>
    </source>
</evidence>
<proteinExistence type="predicted"/>
<keyword evidence="2" id="KW-1133">Transmembrane helix</keyword>
<name>A0A9Q1HND0_CONCO</name>
<dbReference type="GO" id="GO:0005886">
    <property type="term" value="C:plasma membrane"/>
    <property type="evidence" value="ECO:0007669"/>
    <property type="project" value="TreeGrafter"/>
</dbReference>
<accession>A0A9Q1HND0</accession>
<feature type="region of interest" description="Disordered" evidence="1">
    <location>
        <begin position="342"/>
        <end position="373"/>
    </location>
</feature>
<evidence type="ECO:0000256" key="2">
    <source>
        <dbReference type="SAM" id="Phobius"/>
    </source>
</evidence>
<dbReference type="InterPro" id="IPR050650">
    <property type="entry name" value="Type-II_Cytokine-TF_Rcpt"/>
</dbReference>
<dbReference type="AlphaFoldDB" id="A0A9Q1HND0"/>
<dbReference type="InterPro" id="IPR036116">
    <property type="entry name" value="FN3_sf"/>
</dbReference>
<keyword evidence="2" id="KW-0812">Transmembrane</keyword>
<feature type="compositionally biased region" description="Basic and acidic residues" evidence="1">
    <location>
        <begin position="354"/>
        <end position="373"/>
    </location>
</feature>
<dbReference type="EMBL" id="JAFJMO010000018">
    <property type="protein sequence ID" value="KAJ8250234.1"/>
    <property type="molecule type" value="Genomic_DNA"/>
</dbReference>
<feature type="chain" id="PRO_5040463519" description="Fibronectin type-III domain-containing protein" evidence="3">
    <location>
        <begin position="21"/>
        <end position="394"/>
    </location>
</feature>
<evidence type="ECO:0000256" key="3">
    <source>
        <dbReference type="SAM" id="SignalP"/>
    </source>
</evidence>
<dbReference type="OrthoDB" id="8758322at2759"/>
<keyword evidence="3" id="KW-0732">Signal</keyword>
<reference evidence="5" key="1">
    <citation type="journal article" date="2023" name="Science">
        <title>Genome structures resolve the early diversification of teleost fishes.</title>
        <authorList>
            <person name="Parey E."/>
            <person name="Louis A."/>
            <person name="Montfort J."/>
            <person name="Bouchez O."/>
            <person name="Roques C."/>
            <person name="Iampietro C."/>
            <person name="Lluch J."/>
            <person name="Castinel A."/>
            <person name="Donnadieu C."/>
            <person name="Desvignes T."/>
            <person name="Floi Bucao C."/>
            <person name="Jouanno E."/>
            <person name="Wen M."/>
            <person name="Mejri S."/>
            <person name="Dirks R."/>
            <person name="Jansen H."/>
            <person name="Henkel C."/>
            <person name="Chen W.J."/>
            <person name="Zahm M."/>
            <person name="Cabau C."/>
            <person name="Klopp C."/>
            <person name="Thompson A.W."/>
            <person name="Robinson-Rechavi M."/>
            <person name="Braasch I."/>
            <person name="Lecointre G."/>
            <person name="Bobe J."/>
            <person name="Postlethwait J.H."/>
            <person name="Berthelot C."/>
            <person name="Roest Crollius H."/>
            <person name="Guiguen Y."/>
        </authorList>
    </citation>
    <scope>NUCLEOTIDE SEQUENCE</scope>
    <source>
        <strain evidence="5">Concon-B</strain>
    </source>
</reference>
<dbReference type="GO" id="GO:0004896">
    <property type="term" value="F:cytokine receptor activity"/>
    <property type="evidence" value="ECO:0007669"/>
    <property type="project" value="TreeGrafter"/>
</dbReference>
<dbReference type="Proteomes" id="UP001152803">
    <property type="component" value="Unassembled WGS sequence"/>
</dbReference>
<dbReference type="SUPFAM" id="SSF49265">
    <property type="entry name" value="Fibronectin type III"/>
    <property type="match status" value="1"/>
</dbReference>
<sequence>MNCVAPTMFVVLLFLEKSFSVEVPPPVNLTIECHNFITVAHWNYSQPSLHPHFLVKLLPYGGDPVHQSCVNTTHHHCDVSNLVHVTESYFLSVKAEVGSGQSVVVQSDFTYNRNLVESKHCSVEFPPVTLSVDARKMLKFQFRHPLDFYKRELWQVLKEPKTKRTHYEEFTYNVLYGEDFSKMPFECHYAKGLCEGYVPISEGQERLCIQLLDGELCDLVIAVSEKTCLDLQNTTTEPVTSPEGYYSVVFWPVVAVVALVVFTMVVFLLIRRKTNGTSAIHKIMTSVLAIPSSAGKLLQPESEVTSPVLSLDPQEDPVLDLPPDHLIAVTLDPQDRSRFPLGVEPGQDQGQTCDRPEPRSVEEVESSGYDRPHVVLSVEMNPGDRVQGYKPTQA</sequence>
<evidence type="ECO:0000256" key="1">
    <source>
        <dbReference type="SAM" id="MobiDB-lite"/>
    </source>
</evidence>
<dbReference type="PANTHER" id="PTHR20859:SF87">
    <property type="entry name" value="CYTOKINE RECEPTOR FAMILY MEMBER B13-RELATED"/>
    <property type="match status" value="1"/>
</dbReference>